<dbReference type="EMBL" id="LAQT01000004">
    <property type="protein sequence ID" value="KPC53887.1"/>
    <property type="molecule type" value="Genomic_DNA"/>
</dbReference>
<accession>A0A0N1JT28</accession>
<protein>
    <submittedName>
        <fullName evidence="1">Uncharacterized protein</fullName>
    </submittedName>
</protein>
<proteinExistence type="predicted"/>
<gene>
    <name evidence="1" type="ORF">WG78_07185</name>
</gene>
<organism evidence="1 2">
    <name type="scientific">Amantichitinum ursilacus</name>
    <dbReference type="NCBI Taxonomy" id="857265"/>
    <lineage>
        <taxon>Bacteria</taxon>
        <taxon>Pseudomonadati</taxon>
        <taxon>Pseudomonadota</taxon>
        <taxon>Betaproteobacteria</taxon>
        <taxon>Neisseriales</taxon>
        <taxon>Chitinibacteraceae</taxon>
        <taxon>Amantichitinum</taxon>
    </lineage>
</organism>
<keyword evidence="2" id="KW-1185">Reference proteome</keyword>
<reference evidence="1 2" key="1">
    <citation type="submission" date="2015-07" db="EMBL/GenBank/DDBJ databases">
        <title>Draft genome sequence of the Amantichitinum ursilacus IGB-41, a new chitin-degrading bacterium.</title>
        <authorList>
            <person name="Kirstahler P."/>
            <person name="Guenther M."/>
            <person name="Grumaz C."/>
            <person name="Rupp S."/>
            <person name="Zibek S."/>
            <person name="Sohn K."/>
        </authorList>
    </citation>
    <scope>NUCLEOTIDE SEQUENCE [LARGE SCALE GENOMIC DNA]</scope>
    <source>
        <strain evidence="1 2">IGB-41</strain>
    </source>
</reference>
<name>A0A0N1JT28_9NEIS</name>
<dbReference type="Proteomes" id="UP000037939">
    <property type="component" value="Unassembled WGS sequence"/>
</dbReference>
<dbReference type="AlphaFoldDB" id="A0A0N1JT28"/>
<sequence>MIYPALPEGVLPTDHPSVLFLTPAEREKRNGAPQSDAAAPVDAITRRIQRQAVRREILLKVTERARMLGESPDQLLEWVYAQIQPVQA</sequence>
<comment type="caution">
    <text evidence="1">The sequence shown here is derived from an EMBL/GenBank/DDBJ whole genome shotgun (WGS) entry which is preliminary data.</text>
</comment>
<evidence type="ECO:0000313" key="1">
    <source>
        <dbReference type="EMBL" id="KPC53887.1"/>
    </source>
</evidence>
<evidence type="ECO:0000313" key="2">
    <source>
        <dbReference type="Proteomes" id="UP000037939"/>
    </source>
</evidence>